<comment type="similarity">
    <text evidence="2 6">Belongs to the adaptor complexes small subunit family.</text>
</comment>
<feature type="domain" description="AP complex mu/sigma subunit" evidence="7">
    <location>
        <begin position="1"/>
        <end position="140"/>
    </location>
</feature>
<proteinExistence type="inferred from homology"/>
<evidence type="ECO:0000259" key="7">
    <source>
        <dbReference type="Pfam" id="PF01217"/>
    </source>
</evidence>
<dbReference type="Gene3D" id="3.30.450.60">
    <property type="match status" value="1"/>
</dbReference>
<keyword evidence="4 6" id="KW-0653">Protein transport</keyword>
<dbReference type="PIRSF" id="PIRSF015588">
    <property type="entry name" value="AP_complex_sigma"/>
    <property type="match status" value="1"/>
</dbReference>
<dbReference type="InterPro" id="IPR022775">
    <property type="entry name" value="AP_mu_sigma_su"/>
</dbReference>
<dbReference type="STRING" id="478820.A0A196SF13"/>
<evidence type="ECO:0000256" key="1">
    <source>
        <dbReference type="ARBA" id="ARBA00004308"/>
    </source>
</evidence>
<evidence type="ECO:0000313" key="9">
    <source>
        <dbReference type="Proteomes" id="UP000078348"/>
    </source>
</evidence>
<dbReference type="AlphaFoldDB" id="A0A196SF13"/>
<evidence type="ECO:0000256" key="4">
    <source>
        <dbReference type="ARBA" id="ARBA00022927"/>
    </source>
</evidence>
<comment type="subcellular location">
    <subcellularLocation>
        <location evidence="1">Endomembrane system</location>
    </subcellularLocation>
</comment>
<dbReference type="InterPro" id="IPR016635">
    <property type="entry name" value="AP_complex_ssu"/>
</dbReference>
<dbReference type="OrthoDB" id="371463at2759"/>
<dbReference type="PANTHER" id="PTHR11753">
    <property type="entry name" value="ADAPTOR COMPLEXES SMALL SUBUNIT FAMILY"/>
    <property type="match status" value="1"/>
</dbReference>
<organism evidence="8 9">
    <name type="scientific">Blastocystis sp. subtype 1 (strain ATCC 50177 / NandII)</name>
    <dbReference type="NCBI Taxonomy" id="478820"/>
    <lineage>
        <taxon>Eukaryota</taxon>
        <taxon>Sar</taxon>
        <taxon>Stramenopiles</taxon>
        <taxon>Bigyra</taxon>
        <taxon>Opalozoa</taxon>
        <taxon>Opalinata</taxon>
        <taxon>Blastocystidae</taxon>
        <taxon>Blastocystis</taxon>
    </lineage>
</organism>
<dbReference type="GO" id="GO:0012505">
    <property type="term" value="C:endomembrane system"/>
    <property type="evidence" value="ECO:0007669"/>
    <property type="project" value="UniProtKB-SubCell"/>
</dbReference>
<name>A0A196SF13_BLAHN</name>
<dbReference type="EMBL" id="LXWW01000236">
    <property type="protein sequence ID" value="OAO14569.1"/>
    <property type="molecule type" value="Genomic_DNA"/>
</dbReference>
<evidence type="ECO:0000256" key="6">
    <source>
        <dbReference type="PIRNR" id="PIRNR015588"/>
    </source>
</evidence>
<gene>
    <name evidence="8" type="ORF">AV274_3736</name>
</gene>
<dbReference type="InterPro" id="IPR011012">
    <property type="entry name" value="Longin-like_dom_sf"/>
</dbReference>
<keyword evidence="9" id="KW-1185">Reference proteome</keyword>
<reference evidence="8 9" key="1">
    <citation type="submission" date="2016-05" db="EMBL/GenBank/DDBJ databases">
        <title>Nuclear genome of Blastocystis sp. subtype 1 NandII.</title>
        <authorList>
            <person name="Gentekaki E."/>
            <person name="Curtis B."/>
            <person name="Stairs C."/>
            <person name="Eme L."/>
            <person name="Herman E."/>
            <person name="Klimes V."/>
            <person name="Arias M.C."/>
            <person name="Elias M."/>
            <person name="Hilliou F."/>
            <person name="Klute M."/>
            <person name="Malik S.-B."/>
            <person name="Pightling A."/>
            <person name="Rachubinski R."/>
            <person name="Salas D."/>
            <person name="Schlacht A."/>
            <person name="Suga H."/>
            <person name="Archibald J."/>
            <person name="Ball S.G."/>
            <person name="Clark G."/>
            <person name="Dacks J."/>
            <person name="Van Der Giezen M."/>
            <person name="Tsaousis A."/>
            <person name="Roger A."/>
        </authorList>
    </citation>
    <scope>NUCLEOTIDE SEQUENCE [LARGE SCALE GENOMIC DNA]</scope>
    <source>
        <strain evidence="9">ATCC 50177 / NandII</strain>
    </source>
</reference>
<protein>
    <recommendedName>
        <fullName evidence="6">AP complex subunit sigma</fullName>
    </recommendedName>
</protein>
<dbReference type="GO" id="GO:0006886">
    <property type="term" value="P:intracellular protein transport"/>
    <property type="evidence" value="ECO:0007669"/>
    <property type="project" value="UniProtKB-UniRule"/>
</dbReference>
<keyword evidence="3 6" id="KW-0813">Transport</keyword>
<comment type="caution">
    <text evidence="8">The sequence shown here is derived from an EMBL/GenBank/DDBJ whole genome shotgun (WGS) entry which is preliminary data.</text>
</comment>
<dbReference type="Pfam" id="PF01217">
    <property type="entry name" value="Clat_adaptor_s"/>
    <property type="match status" value="1"/>
</dbReference>
<dbReference type="Proteomes" id="UP000078348">
    <property type="component" value="Unassembled WGS sequence"/>
</dbReference>
<accession>A0A196SF13</accession>
<sequence>MIQFFLIFNQMGQTRFAKYYTFQHAKERATLEGEVTRLYMGRREDECNVFEHRNYRCVYKLVNNLVYMIATDLESRENVLSLMSFIDAFVETLEMYFSKLTELDVMFNLEKVHYIMDEMILNGTVYETNKDTITRQLALMKIHPVKEKEK</sequence>
<evidence type="ECO:0000256" key="3">
    <source>
        <dbReference type="ARBA" id="ARBA00022448"/>
    </source>
</evidence>
<evidence type="ECO:0000313" key="8">
    <source>
        <dbReference type="EMBL" id="OAO14569.1"/>
    </source>
</evidence>
<evidence type="ECO:0000256" key="2">
    <source>
        <dbReference type="ARBA" id="ARBA00006972"/>
    </source>
</evidence>
<dbReference type="SUPFAM" id="SSF64356">
    <property type="entry name" value="SNARE-like"/>
    <property type="match status" value="1"/>
</dbReference>
<evidence type="ECO:0000256" key="5">
    <source>
        <dbReference type="ARBA" id="ARBA00023136"/>
    </source>
</evidence>
<keyword evidence="5 6" id="KW-0472">Membrane</keyword>